<dbReference type="EMBL" id="VIIS01001440">
    <property type="protein sequence ID" value="KAF0298251.1"/>
    <property type="molecule type" value="Genomic_DNA"/>
</dbReference>
<keyword evidence="3" id="KW-1185">Reference proteome</keyword>
<evidence type="ECO:0000313" key="3">
    <source>
        <dbReference type="Proteomes" id="UP000440578"/>
    </source>
</evidence>
<reference evidence="2 3" key="1">
    <citation type="submission" date="2019-07" db="EMBL/GenBank/DDBJ databases">
        <title>Draft genome assembly of a fouling barnacle, Amphibalanus amphitrite (Darwin, 1854): The first reference genome for Thecostraca.</title>
        <authorList>
            <person name="Kim W."/>
        </authorList>
    </citation>
    <scope>NUCLEOTIDE SEQUENCE [LARGE SCALE GENOMIC DNA]</scope>
    <source>
        <strain evidence="2">SNU_AA5</strain>
        <tissue evidence="2">Soma without cirri and trophi</tissue>
    </source>
</reference>
<name>A0A6A4W8K8_AMPAM</name>
<accession>A0A6A4W8K8</accession>
<gene>
    <name evidence="2" type="ORF">FJT64_004368</name>
</gene>
<dbReference type="AlphaFoldDB" id="A0A6A4W8K8"/>
<comment type="caution">
    <text evidence="2">The sequence shown here is derived from an EMBL/GenBank/DDBJ whole genome shotgun (WGS) entry which is preliminary data.</text>
</comment>
<proteinExistence type="predicted"/>
<organism evidence="2 3">
    <name type="scientific">Amphibalanus amphitrite</name>
    <name type="common">Striped barnacle</name>
    <name type="synonym">Balanus amphitrite</name>
    <dbReference type="NCBI Taxonomy" id="1232801"/>
    <lineage>
        <taxon>Eukaryota</taxon>
        <taxon>Metazoa</taxon>
        <taxon>Ecdysozoa</taxon>
        <taxon>Arthropoda</taxon>
        <taxon>Crustacea</taxon>
        <taxon>Multicrustacea</taxon>
        <taxon>Cirripedia</taxon>
        <taxon>Thoracica</taxon>
        <taxon>Thoracicalcarea</taxon>
        <taxon>Balanomorpha</taxon>
        <taxon>Balanoidea</taxon>
        <taxon>Balanidae</taxon>
        <taxon>Amphibalaninae</taxon>
        <taxon>Amphibalanus</taxon>
    </lineage>
</organism>
<feature type="region of interest" description="Disordered" evidence="1">
    <location>
        <begin position="194"/>
        <end position="222"/>
    </location>
</feature>
<evidence type="ECO:0000256" key="1">
    <source>
        <dbReference type="SAM" id="MobiDB-lite"/>
    </source>
</evidence>
<sequence>MSGMERLCALCFDEMPLNGGWCYDQMTNRAMSATKLQLLMVRGLCASWKQPCYYGMNSLRGVAADIVPRCVLLDVDRLLKAESSEPGIGRRRVSYHGLLGATNRAKKFVSHAERVLKKSVSRIGPYTRHMTVDIMSDNMPEATRRNYRYNLRSLLIRAGLLTRDQGLESYDFRHLLGSPENVEKGEGDGLLEASVSESESDGEDYHGPPTVDLTQLRPSPERPRRFMDHFHRLTEAEIREMAAQARARPSRAKKATLEQVPSGSSRRDAERSRPRWPLFDVMDVFLAHHTSQRRRPTRRQDCSNREQMALVVRFIDSRQGELVVREDPIGLVDVF</sequence>
<dbReference type="Proteomes" id="UP000440578">
    <property type="component" value="Unassembled WGS sequence"/>
</dbReference>
<protein>
    <submittedName>
        <fullName evidence="2">Uncharacterized protein</fullName>
    </submittedName>
</protein>
<evidence type="ECO:0000313" key="2">
    <source>
        <dbReference type="EMBL" id="KAF0298251.1"/>
    </source>
</evidence>
<feature type="region of interest" description="Disordered" evidence="1">
    <location>
        <begin position="244"/>
        <end position="273"/>
    </location>
</feature>